<dbReference type="SUPFAM" id="SSF48726">
    <property type="entry name" value="Immunoglobulin"/>
    <property type="match status" value="1"/>
</dbReference>
<dbReference type="AlphaFoldDB" id="A0A7T8GZW9"/>
<dbReference type="CDD" id="cd00096">
    <property type="entry name" value="Ig"/>
    <property type="match status" value="1"/>
</dbReference>
<dbReference type="Proteomes" id="UP000595437">
    <property type="component" value="Chromosome 9"/>
</dbReference>
<accession>A0A7T8GZW9</accession>
<sequence length="106" mass="11472">RNDLHETTTIVRNNNRIESGAEGETGSFSCSALSVPHAMSVSWSFNGADINVDSGQYAIQENLSSNEVESTLIIKKIYPEDFGSYTCTVRMSLASHPPSCILGSEV</sequence>
<organism evidence="2 3">
    <name type="scientific">Caligus rogercresseyi</name>
    <name type="common">Sea louse</name>
    <dbReference type="NCBI Taxonomy" id="217165"/>
    <lineage>
        <taxon>Eukaryota</taxon>
        <taxon>Metazoa</taxon>
        <taxon>Ecdysozoa</taxon>
        <taxon>Arthropoda</taxon>
        <taxon>Crustacea</taxon>
        <taxon>Multicrustacea</taxon>
        <taxon>Hexanauplia</taxon>
        <taxon>Copepoda</taxon>
        <taxon>Siphonostomatoida</taxon>
        <taxon>Caligidae</taxon>
        <taxon>Caligus</taxon>
    </lineage>
</organism>
<dbReference type="InterPro" id="IPR007110">
    <property type="entry name" value="Ig-like_dom"/>
</dbReference>
<feature type="domain" description="Ig-like" evidence="1">
    <location>
        <begin position="22"/>
        <end position="89"/>
    </location>
</feature>
<dbReference type="EMBL" id="CP045898">
    <property type="protein sequence ID" value="QQP40470.1"/>
    <property type="molecule type" value="Genomic_DNA"/>
</dbReference>
<dbReference type="Pfam" id="PF13927">
    <property type="entry name" value="Ig_3"/>
    <property type="match status" value="1"/>
</dbReference>
<dbReference type="OrthoDB" id="6413693at2759"/>
<keyword evidence="3" id="KW-1185">Reference proteome</keyword>
<evidence type="ECO:0000313" key="3">
    <source>
        <dbReference type="Proteomes" id="UP000595437"/>
    </source>
</evidence>
<dbReference type="InterPro" id="IPR013783">
    <property type="entry name" value="Ig-like_fold"/>
</dbReference>
<evidence type="ECO:0000259" key="1">
    <source>
        <dbReference type="PROSITE" id="PS50835"/>
    </source>
</evidence>
<proteinExistence type="predicted"/>
<name>A0A7T8GZW9_CALRO</name>
<gene>
    <name evidence="2" type="ORF">FKW44_014515</name>
</gene>
<feature type="non-terminal residue" evidence="2">
    <location>
        <position position="1"/>
    </location>
</feature>
<evidence type="ECO:0000313" key="2">
    <source>
        <dbReference type="EMBL" id="QQP40470.1"/>
    </source>
</evidence>
<protein>
    <submittedName>
        <fullName evidence="2">Nephrinlike</fullName>
    </submittedName>
</protein>
<feature type="non-terminal residue" evidence="2">
    <location>
        <position position="106"/>
    </location>
</feature>
<dbReference type="PROSITE" id="PS50835">
    <property type="entry name" value="IG_LIKE"/>
    <property type="match status" value="1"/>
</dbReference>
<dbReference type="Gene3D" id="2.60.40.10">
    <property type="entry name" value="Immunoglobulins"/>
    <property type="match status" value="1"/>
</dbReference>
<reference evidence="3" key="1">
    <citation type="submission" date="2021-01" db="EMBL/GenBank/DDBJ databases">
        <title>Caligus Genome Assembly.</title>
        <authorList>
            <person name="Gallardo-Escarate C."/>
        </authorList>
    </citation>
    <scope>NUCLEOTIDE SEQUENCE [LARGE SCALE GENOMIC DNA]</scope>
</reference>
<dbReference type="InterPro" id="IPR036179">
    <property type="entry name" value="Ig-like_dom_sf"/>
</dbReference>